<gene>
    <name evidence="2" type="ORF">SAMN05421759_101202</name>
</gene>
<proteinExistence type="predicted"/>
<name>A0A1N7JT31_9RHOB</name>
<dbReference type="Gene3D" id="3.30.200.20">
    <property type="entry name" value="Phosphorylase Kinase, domain 1"/>
    <property type="match status" value="1"/>
</dbReference>
<evidence type="ECO:0000313" key="2">
    <source>
        <dbReference type="EMBL" id="SIS52406.1"/>
    </source>
</evidence>
<evidence type="ECO:0000313" key="3">
    <source>
        <dbReference type="Proteomes" id="UP000186684"/>
    </source>
</evidence>
<keyword evidence="3" id="KW-1185">Reference proteome</keyword>
<protein>
    <recommendedName>
        <fullName evidence="1">Aminoglycoside phosphotransferase domain-containing protein</fullName>
    </recommendedName>
</protein>
<dbReference type="AlphaFoldDB" id="A0A1N7JT31"/>
<feature type="domain" description="Aminoglycoside phosphotransferase" evidence="1">
    <location>
        <begin position="18"/>
        <end position="241"/>
    </location>
</feature>
<dbReference type="Pfam" id="PF01636">
    <property type="entry name" value="APH"/>
    <property type="match status" value="1"/>
</dbReference>
<dbReference type="Gene3D" id="3.90.1200.10">
    <property type="match status" value="1"/>
</dbReference>
<dbReference type="Proteomes" id="UP000186684">
    <property type="component" value="Unassembled WGS sequence"/>
</dbReference>
<evidence type="ECO:0000259" key="1">
    <source>
        <dbReference type="Pfam" id="PF01636"/>
    </source>
</evidence>
<reference evidence="3" key="1">
    <citation type="submission" date="2017-01" db="EMBL/GenBank/DDBJ databases">
        <authorList>
            <person name="Varghese N."/>
            <person name="Submissions S."/>
        </authorList>
    </citation>
    <scope>NUCLEOTIDE SEQUENCE [LARGE SCALE GENOMIC DNA]</scope>
    <source>
        <strain evidence="3">DSM 29430</strain>
    </source>
</reference>
<dbReference type="OrthoDB" id="9809275at2"/>
<accession>A0A1N7JT31</accession>
<dbReference type="EMBL" id="FTOQ01000001">
    <property type="protein sequence ID" value="SIS52406.1"/>
    <property type="molecule type" value="Genomic_DNA"/>
</dbReference>
<dbReference type="STRING" id="633194.SAMN05421759_101202"/>
<dbReference type="InterPro" id="IPR011009">
    <property type="entry name" value="Kinase-like_dom_sf"/>
</dbReference>
<dbReference type="RefSeq" id="WP_076444111.1">
    <property type="nucleotide sequence ID" value="NZ_FTOQ01000001.1"/>
</dbReference>
<dbReference type="InterPro" id="IPR002575">
    <property type="entry name" value="Aminoglycoside_PTrfase"/>
</dbReference>
<sequence>MTPDAFLAGAGWQHAAREPITGDASTRRYTRLIRDDGARRILMEDPDGDVALFSRLARYLTGLGLSAPEIHAEAPGLLLLEDLGDALFARRAADAPDQETRLYETAIDALALLHRAPPPDGLDHATPARLAQMTDLAFTHYLPGVTGQTDPVAEQDTVAALSDALMQVNPETRVTILRDFHAENLIWLPERDGARRAGLLDFQDAMVGHPAYDVVSLIEDARRDVSEETRRATIRRYLDRTGTGAAPFEAALAAQGAARNLRILGVFARLAATRGKPHYVDLIPRVWRHLMRDLDHPALSAVKPHVIRALPEPTMPVLKRLKDRCPTP</sequence>
<organism evidence="2 3">
    <name type="scientific">Roseivivax lentus</name>
    <dbReference type="NCBI Taxonomy" id="633194"/>
    <lineage>
        <taxon>Bacteria</taxon>
        <taxon>Pseudomonadati</taxon>
        <taxon>Pseudomonadota</taxon>
        <taxon>Alphaproteobacteria</taxon>
        <taxon>Rhodobacterales</taxon>
        <taxon>Roseobacteraceae</taxon>
        <taxon>Roseivivax</taxon>
    </lineage>
</organism>
<dbReference type="SUPFAM" id="SSF56112">
    <property type="entry name" value="Protein kinase-like (PK-like)"/>
    <property type="match status" value="1"/>
</dbReference>